<dbReference type="EMBL" id="JBHUII010000013">
    <property type="protein sequence ID" value="MFD2207677.1"/>
    <property type="molecule type" value="Genomic_DNA"/>
</dbReference>
<dbReference type="InterPro" id="IPR000524">
    <property type="entry name" value="Tscrpt_reg_HTH_GntR"/>
</dbReference>
<evidence type="ECO:0000256" key="4">
    <source>
        <dbReference type="ARBA" id="ARBA00023125"/>
    </source>
</evidence>
<dbReference type="Proteomes" id="UP001597294">
    <property type="component" value="Unassembled WGS sequence"/>
</dbReference>
<gene>
    <name evidence="7" type="ORF">ACFSKO_18845</name>
</gene>
<keyword evidence="2" id="KW-0663">Pyridoxal phosphate</keyword>
<evidence type="ECO:0000256" key="5">
    <source>
        <dbReference type="ARBA" id="ARBA00023163"/>
    </source>
</evidence>
<dbReference type="PANTHER" id="PTHR46577:SF1">
    <property type="entry name" value="HTH-TYPE TRANSCRIPTIONAL REGULATORY PROTEIN GABR"/>
    <property type="match status" value="1"/>
</dbReference>
<evidence type="ECO:0000313" key="7">
    <source>
        <dbReference type="EMBL" id="MFD2207677.1"/>
    </source>
</evidence>
<sequence length="488" mass="55135">MTDNLFILNRASTESLQLQIRRQFVSAILGGSLPSGAAVPSSRKLAIQLGVSRITVTQAYQSLIDDGFLSSKERSGLFVSDRLPLPLEEQKPEDDKATSKSINATLRIKHTPSHQQNIEKPENWRDHPYPFVTAQVDKSLFPIAAWRECSRQALSLNAMADWTEDRLGTDDPFLVEQIRTRLLPTRGIHAREDEILVTAGAQNSLYMLARLFLNNNTLFGVENPGYPDLRNIIQMIGSRIRYLELDEHGLIPDQQLDDCNMITVTPSHQFPTTVTMPLERRKEILEKAEQNNIVIIEDDYEPELNFKGSPAPAIKSLDRTGRVIYVGSLSKSFFPGLRLGYLVGPAHVIREARALGRLIHRHTPTNNQRTMALFLALGHHDALRKRLRKIYKNRWLEMKDALTEVGLSFQNATGGTSFWVKGPDGLDSKELSRHALNLGVVLEPGSIYYFDALPKKQYFRLGYTAIEKIHIAEGIQKLKQSLELTLRP</sequence>
<keyword evidence="7" id="KW-0808">Transferase</keyword>
<protein>
    <submittedName>
        <fullName evidence="7">PLP-dependent aminotransferase family protein</fullName>
    </submittedName>
</protein>
<dbReference type="SUPFAM" id="SSF46785">
    <property type="entry name" value="Winged helix' DNA-binding domain"/>
    <property type="match status" value="1"/>
</dbReference>
<keyword evidence="5" id="KW-0804">Transcription</keyword>
<dbReference type="CDD" id="cd00609">
    <property type="entry name" value="AAT_like"/>
    <property type="match status" value="1"/>
</dbReference>
<dbReference type="InterPro" id="IPR004839">
    <property type="entry name" value="Aminotransferase_I/II_large"/>
</dbReference>
<keyword evidence="4" id="KW-0238">DNA-binding</keyword>
<dbReference type="InterPro" id="IPR051446">
    <property type="entry name" value="HTH_trans_reg/aminotransferase"/>
</dbReference>
<keyword evidence="3" id="KW-0805">Transcription regulation</keyword>
<accession>A0ABW5BNC9</accession>
<dbReference type="Pfam" id="PF00392">
    <property type="entry name" value="GntR"/>
    <property type="match status" value="1"/>
</dbReference>
<dbReference type="PANTHER" id="PTHR46577">
    <property type="entry name" value="HTH-TYPE TRANSCRIPTIONAL REGULATORY PROTEIN GABR"/>
    <property type="match status" value="1"/>
</dbReference>
<dbReference type="InterPro" id="IPR036388">
    <property type="entry name" value="WH-like_DNA-bd_sf"/>
</dbReference>
<evidence type="ECO:0000256" key="1">
    <source>
        <dbReference type="ARBA" id="ARBA00005384"/>
    </source>
</evidence>
<dbReference type="Gene3D" id="1.10.10.10">
    <property type="entry name" value="Winged helix-like DNA-binding domain superfamily/Winged helix DNA-binding domain"/>
    <property type="match status" value="1"/>
</dbReference>
<proteinExistence type="inferred from homology"/>
<evidence type="ECO:0000256" key="2">
    <source>
        <dbReference type="ARBA" id="ARBA00022898"/>
    </source>
</evidence>
<dbReference type="Pfam" id="PF00155">
    <property type="entry name" value="Aminotran_1_2"/>
    <property type="match status" value="1"/>
</dbReference>
<evidence type="ECO:0000313" key="8">
    <source>
        <dbReference type="Proteomes" id="UP001597294"/>
    </source>
</evidence>
<dbReference type="InterPro" id="IPR015424">
    <property type="entry name" value="PyrdxlP-dep_Trfase"/>
</dbReference>
<feature type="domain" description="HTH gntR-type" evidence="6">
    <location>
        <begin position="14"/>
        <end position="82"/>
    </location>
</feature>
<dbReference type="PROSITE" id="PS50949">
    <property type="entry name" value="HTH_GNTR"/>
    <property type="match status" value="1"/>
</dbReference>
<dbReference type="InterPro" id="IPR036390">
    <property type="entry name" value="WH_DNA-bd_sf"/>
</dbReference>
<dbReference type="RefSeq" id="WP_380254566.1">
    <property type="nucleotide sequence ID" value="NZ_JBHUII010000013.1"/>
</dbReference>
<dbReference type="SUPFAM" id="SSF53383">
    <property type="entry name" value="PLP-dependent transferases"/>
    <property type="match status" value="1"/>
</dbReference>
<organism evidence="7 8">
    <name type="scientific">Kiloniella antarctica</name>
    <dbReference type="NCBI Taxonomy" id="1550907"/>
    <lineage>
        <taxon>Bacteria</taxon>
        <taxon>Pseudomonadati</taxon>
        <taxon>Pseudomonadota</taxon>
        <taxon>Alphaproteobacteria</taxon>
        <taxon>Rhodospirillales</taxon>
        <taxon>Kiloniellaceae</taxon>
        <taxon>Kiloniella</taxon>
    </lineage>
</organism>
<comment type="similarity">
    <text evidence="1">In the C-terminal section; belongs to the class-I pyridoxal-phosphate-dependent aminotransferase family.</text>
</comment>
<evidence type="ECO:0000259" key="6">
    <source>
        <dbReference type="PROSITE" id="PS50949"/>
    </source>
</evidence>
<dbReference type="PRINTS" id="PR00035">
    <property type="entry name" value="HTHGNTR"/>
</dbReference>
<dbReference type="InterPro" id="IPR015421">
    <property type="entry name" value="PyrdxlP-dep_Trfase_major"/>
</dbReference>
<dbReference type="SMART" id="SM00345">
    <property type="entry name" value="HTH_GNTR"/>
    <property type="match status" value="1"/>
</dbReference>
<keyword evidence="8" id="KW-1185">Reference proteome</keyword>
<name>A0ABW5BNC9_9PROT</name>
<reference evidence="8" key="1">
    <citation type="journal article" date="2019" name="Int. J. Syst. Evol. Microbiol.">
        <title>The Global Catalogue of Microorganisms (GCM) 10K type strain sequencing project: providing services to taxonomists for standard genome sequencing and annotation.</title>
        <authorList>
            <consortium name="The Broad Institute Genomics Platform"/>
            <consortium name="The Broad Institute Genome Sequencing Center for Infectious Disease"/>
            <person name="Wu L."/>
            <person name="Ma J."/>
        </authorList>
    </citation>
    <scope>NUCLEOTIDE SEQUENCE [LARGE SCALE GENOMIC DNA]</scope>
    <source>
        <strain evidence="8">CGMCC 4.7192</strain>
    </source>
</reference>
<dbReference type="CDD" id="cd07377">
    <property type="entry name" value="WHTH_GntR"/>
    <property type="match status" value="1"/>
</dbReference>
<keyword evidence="7" id="KW-0032">Aminotransferase</keyword>
<dbReference type="GO" id="GO:0008483">
    <property type="term" value="F:transaminase activity"/>
    <property type="evidence" value="ECO:0007669"/>
    <property type="project" value="UniProtKB-KW"/>
</dbReference>
<comment type="caution">
    <text evidence="7">The sequence shown here is derived from an EMBL/GenBank/DDBJ whole genome shotgun (WGS) entry which is preliminary data.</text>
</comment>
<dbReference type="Gene3D" id="3.40.640.10">
    <property type="entry name" value="Type I PLP-dependent aspartate aminotransferase-like (Major domain)"/>
    <property type="match status" value="1"/>
</dbReference>
<evidence type="ECO:0000256" key="3">
    <source>
        <dbReference type="ARBA" id="ARBA00023015"/>
    </source>
</evidence>